<gene>
    <name evidence="3" type="ORF">GOP47_0025018</name>
</gene>
<dbReference type="Pfam" id="PF13837">
    <property type="entry name" value="Myb_DNA-bind_4"/>
    <property type="match status" value="1"/>
</dbReference>
<dbReference type="OrthoDB" id="2019351at2759"/>
<feature type="region of interest" description="Disordered" evidence="1">
    <location>
        <begin position="134"/>
        <end position="157"/>
    </location>
</feature>
<dbReference type="InterPro" id="IPR044822">
    <property type="entry name" value="Myb_DNA-bind_4"/>
</dbReference>
<dbReference type="AlphaFoldDB" id="A0A9D4U364"/>
<dbReference type="Proteomes" id="UP000886520">
    <property type="component" value="Chromosome 24"/>
</dbReference>
<dbReference type="PANTHER" id="PTHR31307:SF4">
    <property type="entry name" value="TRIHELIX TRANSCRIPTION FACTOR ASIL2"/>
    <property type="match status" value="1"/>
</dbReference>
<organism evidence="3 4">
    <name type="scientific">Adiantum capillus-veneris</name>
    <name type="common">Maidenhair fern</name>
    <dbReference type="NCBI Taxonomy" id="13818"/>
    <lineage>
        <taxon>Eukaryota</taxon>
        <taxon>Viridiplantae</taxon>
        <taxon>Streptophyta</taxon>
        <taxon>Embryophyta</taxon>
        <taxon>Tracheophyta</taxon>
        <taxon>Polypodiopsida</taxon>
        <taxon>Polypodiidae</taxon>
        <taxon>Polypodiales</taxon>
        <taxon>Pteridineae</taxon>
        <taxon>Pteridaceae</taxon>
        <taxon>Vittarioideae</taxon>
        <taxon>Adiantum</taxon>
    </lineage>
</organism>
<proteinExistence type="predicted"/>
<dbReference type="PANTHER" id="PTHR31307">
    <property type="entry name" value="TRIHELIX TRANSCRIPTION FACTOR ASIL2"/>
    <property type="match status" value="1"/>
</dbReference>
<sequence>MASSAGVPTPQIDPGHSVPDAGGQGLPASKPHKSNLHHHDDIWNEEATFALLQAWGSKYVELNHGGLSRADWSHVTQQVVLHSGKTSLTDTQCRNRIDTLKKKYKREKHKLATMGGGSSSWVYFLPMDAIINPALKPSSQPTQPPTTTPMADHGRNTDACLEKDENAAHDAAKNTPLEGALVAMENHGHDAPNIVSASCEPPDESEMSQTSFNSSEHDRKDGHRAKRQKTDSAAFRVLAKALTKFADVYERIETAKLQHALDLEKTRMDVARNFELQKWQLLLQTQMELAKIKEGAEDVHSFVDDMSANLFAACFMPADYSLRSLP</sequence>
<evidence type="ECO:0000313" key="4">
    <source>
        <dbReference type="Proteomes" id="UP000886520"/>
    </source>
</evidence>
<evidence type="ECO:0000259" key="2">
    <source>
        <dbReference type="Pfam" id="PF13837"/>
    </source>
</evidence>
<dbReference type="GO" id="GO:0005634">
    <property type="term" value="C:nucleus"/>
    <property type="evidence" value="ECO:0007669"/>
    <property type="project" value="TreeGrafter"/>
</dbReference>
<keyword evidence="4" id="KW-1185">Reference proteome</keyword>
<comment type="caution">
    <text evidence="3">The sequence shown here is derived from an EMBL/GenBank/DDBJ whole genome shotgun (WGS) entry which is preliminary data.</text>
</comment>
<evidence type="ECO:0000256" key="1">
    <source>
        <dbReference type="SAM" id="MobiDB-lite"/>
    </source>
</evidence>
<evidence type="ECO:0000313" key="3">
    <source>
        <dbReference type="EMBL" id="KAI5060598.1"/>
    </source>
</evidence>
<dbReference type="GO" id="GO:0000976">
    <property type="term" value="F:transcription cis-regulatory region binding"/>
    <property type="evidence" value="ECO:0007669"/>
    <property type="project" value="TreeGrafter"/>
</dbReference>
<dbReference type="Gene3D" id="1.10.10.60">
    <property type="entry name" value="Homeodomain-like"/>
    <property type="match status" value="1"/>
</dbReference>
<accession>A0A9D4U364</accession>
<name>A0A9D4U364_ADICA</name>
<dbReference type="EMBL" id="JABFUD020000024">
    <property type="protein sequence ID" value="KAI5060598.1"/>
    <property type="molecule type" value="Genomic_DNA"/>
</dbReference>
<reference evidence="3" key="1">
    <citation type="submission" date="2021-01" db="EMBL/GenBank/DDBJ databases">
        <title>Adiantum capillus-veneris genome.</title>
        <authorList>
            <person name="Fang Y."/>
            <person name="Liao Q."/>
        </authorList>
    </citation>
    <scope>NUCLEOTIDE SEQUENCE</scope>
    <source>
        <strain evidence="3">H3</strain>
        <tissue evidence="3">Leaf</tissue>
    </source>
</reference>
<protein>
    <recommendedName>
        <fullName evidence="2">Myb/SANT-like DNA-binding domain-containing protein</fullName>
    </recommendedName>
</protein>
<feature type="domain" description="Myb/SANT-like DNA-binding" evidence="2">
    <location>
        <begin position="42"/>
        <end position="130"/>
    </location>
</feature>
<feature type="region of interest" description="Disordered" evidence="1">
    <location>
        <begin position="191"/>
        <end position="230"/>
    </location>
</feature>
<dbReference type="InterPro" id="IPR044823">
    <property type="entry name" value="ASIL1/2-like"/>
</dbReference>
<feature type="region of interest" description="Disordered" evidence="1">
    <location>
        <begin position="1"/>
        <end position="37"/>
    </location>
</feature>